<dbReference type="CDD" id="cd00051">
    <property type="entry name" value="EFh"/>
    <property type="match status" value="1"/>
</dbReference>
<dbReference type="Proteomes" id="UP000554482">
    <property type="component" value="Unassembled WGS sequence"/>
</dbReference>
<proteinExistence type="predicted"/>
<dbReference type="PANTHER" id="PTHR10891">
    <property type="entry name" value="EF-HAND CALCIUM-BINDING DOMAIN CONTAINING PROTEIN"/>
    <property type="match status" value="1"/>
</dbReference>
<evidence type="ECO:0000259" key="5">
    <source>
        <dbReference type="PROSITE" id="PS50222"/>
    </source>
</evidence>
<evidence type="ECO:0000256" key="2">
    <source>
        <dbReference type="ARBA" id="ARBA00022723"/>
    </source>
</evidence>
<dbReference type="PROSITE" id="PS50222">
    <property type="entry name" value="EF_HAND_2"/>
    <property type="match status" value="2"/>
</dbReference>
<dbReference type="Pfam" id="PF13499">
    <property type="entry name" value="EF-hand_7"/>
    <property type="match status" value="1"/>
</dbReference>
<comment type="function">
    <text evidence="1">Potential calcium sensor.</text>
</comment>
<dbReference type="InterPro" id="IPR018247">
    <property type="entry name" value="EF_Hand_1_Ca_BS"/>
</dbReference>
<dbReference type="OrthoDB" id="26525at2759"/>
<sequence>MDSAKVLDDVKNVFLIFDMNGDGSISPQDLQKVLRNLGQSCSIAECRRMINGFDNDGDGMMDFEDFKVMMEENPIPCSKLGNQFEELQVKEVGDGNLDFADIVISPSDFLSSSSCS</sequence>
<evidence type="ECO:0000256" key="4">
    <source>
        <dbReference type="ARBA" id="ARBA00022837"/>
    </source>
</evidence>
<accession>A0A7J6WMN4</accession>
<dbReference type="AlphaFoldDB" id="A0A7J6WMN4"/>
<evidence type="ECO:0000313" key="6">
    <source>
        <dbReference type="EMBL" id="KAF5198634.1"/>
    </source>
</evidence>
<dbReference type="SMART" id="SM00054">
    <property type="entry name" value="EFh"/>
    <property type="match status" value="2"/>
</dbReference>
<keyword evidence="4" id="KW-0106">Calcium</keyword>
<protein>
    <submittedName>
        <fullName evidence="6">Calcium-binding ef-hand</fullName>
    </submittedName>
</protein>
<comment type="caution">
    <text evidence="6">The sequence shown here is derived from an EMBL/GenBank/DDBJ whole genome shotgun (WGS) entry which is preliminary data.</text>
</comment>
<reference evidence="6 7" key="1">
    <citation type="submission" date="2020-06" db="EMBL/GenBank/DDBJ databases">
        <title>Transcriptomic and genomic resources for Thalictrum thalictroides and T. hernandezii: Facilitating candidate gene discovery in an emerging model plant lineage.</title>
        <authorList>
            <person name="Arias T."/>
            <person name="Riano-Pachon D.M."/>
            <person name="Di Stilio V.S."/>
        </authorList>
    </citation>
    <scope>NUCLEOTIDE SEQUENCE [LARGE SCALE GENOMIC DNA]</scope>
    <source>
        <strain evidence="7">cv. WT478/WT964</strain>
        <tissue evidence="6">Leaves</tissue>
    </source>
</reference>
<dbReference type="PROSITE" id="PS00018">
    <property type="entry name" value="EF_HAND_1"/>
    <property type="match status" value="2"/>
</dbReference>
<dbReference type="SUPFAM" id="SSF47473">
    <property type="entry name" value="EF-hand"/>
    <property type="match status" value="1"/>
</dbReference>
<evidence type="ECO:0000256" key="3">
    <source>
        <dbReference type="ARBA" id="ARBA00022737"/>
    </source>
</evidence>
<evidence type="ECO:0000256" key="1">
    <source>
        <dbReference type="ARBA" id="ARBA00003291"/>
    </source>
</evidence>
<name>A0A7J6WMN4_THATH</name>
<keyword evidence="7" id="KW-1185">Reference proteome</keyword>
<feature type="domain" description="EF-hand" evidence="5">
    <location>
        <begin position="41"/>
        <end position="76"/>
    </location>
</feature>
<keyword evidence="2" id="KW-0479">Metal-binding</keyword>
<dbReference type="GO" id="GO:0005509">
    <property type="term" value="F:calcium ion binding"/>
    <property type="evidence" value="ECO:0007669"/>
    <property type="project" value="InterPro"/>
</dbReference>
<dbReference type="FunFam" id="1.10.238.10:FF:000089">
    <property type="entry name" value="calmodulin-like protein 3"/>
    <property type="match status" value="1"/>
</dbReference>
<dbReference type="EMBL" id="JABWDY010013037">
    <property type="protein sequence ID" value="KAF5198634.1"/>
    <property type="molecule type" value="Genomic_DNA"/>
</dbReference>
<dbReference type="InterPro" id="IPR039647">
    <property type="entry name" value="EF_hand_pair_protein_CML-like"/>
</dbReference>
<dbReference type="InterPro" id="IPR011992">
    <property type="entry name" value="EF-hand-dom_pair"/>
</dbReference>
<keyword evidence="3" id="KW-0677">Repeat</keyword>
<gene>
    <name evidence="6" type="ORF">FRX31_011779</name>
</gene>
<dbReference type="Gene3D" id="1.10.238.10">
    <property type="entry name" value="EF-hand"/>
    <property type="match status" value="1"/>
</dbReference>
<feature type="domain" description="EF-hand" evidence="5">
    <location>
        <begin position="5"/>
        <end position="40"/>
    </location>
</feature>
<dbReference type="InterPro" id="IPR002048">
    <property type="entry name" value="EF_hand_dom"/>
</dbReference>
<evidence type="ECO:0000313" key="7">
    <source>
        <dbReference type="Proteomes" id="UP000554482"/>
    </source>
</evidence>
<organism evidence="6 7">
    <name type="scientific">Thalictrum thalictroides</name>
    <name type="common">Rue-anemone</name>
    <name type="synonym">Anemone thalictroides</name>
    <dbReference type="NCBI Taxonomy" id="46969"/>
    <lineage>
        <taxon>Eukaryota</taxon>
        <taxon>Viridiplantae</taxon>
        <taxon>Streptophyta</taxon>
        <taxon>Embryophyta</taxon>
        <taxon>Tracheophyta</taxon>
        <taxon>Spermatophyta</taxon>
        <taxon>Magnoliopsida</taxon>
        <taxon>Ranunculales</taxon>
        <taxon>Ranunculaceae</taxon>
        <taxon>Thalictroideae</taxon>
        <taxon>Thalictrum</taxon>
    </lineage>
</organism>